<dbReference type="AlphaFoldDB" id="A0A6A6VEH6"/>
<sequence length="171" mass="19356">MVACPIVVDKSDYITFETDSLVIVIVGTEPDQKQFSVHEPMLVIRSKFFQAALSEHWAESESRIIKLEDVDPEVFRNYLNLVYRGRLPVSVPGSSPKGIDKVKEDVLAVSNQMWESLVDIYLLAERILDRSAKNQIVSVLFEGNDLLYLHSSIIANFTTRPRPEISAASCW</sequence>
<dbReference type="Gene3D" id="3.30.710.10">
    <property type="entry name" value="Potassium Channel Kv1.1, Chain A"/>
    <property type="match status" value="1"/>
</dbReference>
<gene>
    <name evidence="2" type="ORF">M011DRAFT_47949</name>
</gene>
<dbReference type="InterPro" id="IPR000210">
    <property type="entry name" value="BTB/POZ_dom"/>
</dbReference>
<dbReference type="Pfam" id="PF00651">
    <property type="entry name" value="BTB"/>
    <property type="match status" value="1"/>
</dbReference>
<dbReference type="SUPFAM" id="SSF54695">
    <property type="entry name" value="POZ domain"/>
    <property type="match status" value="1"/>
</dbReference>
<proteinExistence type="predicted"/>
<dbReference type="PANTHER" id="PTHR47843">
    <property type="entry name" value="BTB DOMAIN-CONTAINING PROTEIN-RELATED"/>
    <property type="match status" value="1"/>
</dbReference>
<protein>
    <recommendedName>
        <fullName evidence="1">BTB domain-containing protein</fullName>
    </recommendedName>
</protein>
<feature type="domain" description="BTB" evidence="1">
    <location>
        <begin position="20"/>
        <end position="91"/>
    </location>
</feature>
<accession>A0A6A6VEH6</accession>
<dbReference type="CDD" id="cd18186">
    <property type="entry name" value="BTB_POZ_ZBTB_KLHL-like"/>
    <property type="match status" value="1"/>
</dbReference>
<dbReference type="PANTHER" id="PTHR47843:SF2">
    <property type="entry name" value="BTB DOMAIN-CONTAINING PROTEIN"/>
    <property type="match status" value="1"/>
</dbReference>
<reference evidence="2" key="1">
    <citation type="journal article" date="2020" name="Stud. Mycol.">
        <title>101 Dothideomycetes genomes: a test case for predicting lifestyles and emergence of pathogens.</title>
        <authorList>
            <person name="Haridas S."/>
            <person name="Albert R."/>
            <person name="Binder M."/>
            <person name="Bloem J."/>
            <person name="Labutti K."/>
            <person name="Salamov A."/>
            <person name="Andreopoulos B."/>
            <person name="Baker S."/>
            <person name="Barry K."/>
            <person name="Bills G."/>
            <person name="Bluhm B."/>
            <person name="Cannon C."/>
            <person name="Castanera R."/>
            <person name="Culley D."/>
            <person name="Daum C."/>
            <person name="Ezra D."/>
            <person name="Gonzalez J."/>
            <person name="Henrissat B."/>
            <person name="Kuo A."/>
            <person name="Liang C."/>
            <person name="Lipzen A."/>
            <person name="Lutzoni F."/>
            <person name="Magnuson J."/>
            <person name="Mondo S."/>
            <person name="Nolan M."/>
            <person name="Ohm R."/>
            <person name="Pangilinan J."/>
            <person name="Park H.-J."/>
            <person name="Ramirez L."/>
            <person name="Alfaro M."/>
            <person name="Sun H."/>
            <person name="Tritt A."/>
            <person name="Yoshinaga Y."/>
            <person name="Zwiers L.-H."/>
            <person name="Turgeon B."/>
            <person name="Goodwin S."/>
            <person name="Spatafora J."/>
            <person name="Crous P."/>
            <person name="Grigoriev I."/>
        </authorList>
    </citation>
    <scope>NUCLEOTIDE SEQUENCE</scope>
    <source>
        <strain evidence="2">CBS 119925</strain>
    </source>
</reference>
<evidence type="ECO:0000259" key="1">
    <source>
        <dbReference type="PROSITE" id="PS50097"/>
    </source>
</evidence>
<dbReference type="Proteomes" id="UP000799440">
    <property type="component" value="Unassembled WGS sequence"/>
</dbReference>
<dbReference type="PROSITE" id="PS50097">
    <property type="entry name" value="BTB"/>
    <property type="match status" value="1"/>
</dbReference>
<evidence type="ECO:0000313" key="3">
    <source>
        <dbReference type="Proteomes" id="UP000799440"/>
    </source>
</evidence>
<dbReference type="EMBL" id="MU006572">
    <property type="protein sequence ID" value="KAF2747571.1"/>
    <property type="molecule type" value="Genomic_DNA"/>
</dbReference>
<evidence type="ECO:0000313" key="2">
    <source>
        <dbReference type="EMBL" id="KAF2747571.1"/>
    </source>
</evidence>
<dbReference type="OrthoDB" id="1022638at2759"/>
<dbReference type="InterPro" id="IPR011333">
    <property type="entry name" value="SKP1/BTB/POZ_sf"/>
</dbReference>
<name>A0A6A6VEH6_9PLEO</name>
<keyword evidence="3" id="KW-1185">Reference proteome</keyword>
<organism evidence="2 3">
    <name type="scientific">Sporormia fimetaria CBS 119925</name>
    <dbReference type="NCBI Taxonomy" id="1340428"/>
    <lineage>
        <taxon>Eukaryota</taxon>
        <taxon>Fungi</taxon>
        <taxon>Dikarya</taxon>
        <taxon>Ascomycota</taxon>
        <taxon>Pezizomycotina</taxon>
        <taxon>Dothideomycetes</taxon>
        <taxon>Pleosporomycetidae</taxon>
        <taxon>Pleosporales</taxon>
        <taxon>Sporormiaceae</taxon>
        <taxon>Sporormia</taxon>
    </lineage>
</organism>